<dbReference type="EMBL" id="CM029039">
    <property type="protein sequence ID" value="KAG2642110.1"/>
    <property type="molecule type" value="Genomic_DNA"/>
</dbReference>
<sequence length="130" mass="15507">MTFKHSKTVRLFEARFPSLQLVLRCNHWQRRRHLEDPRLQYYTDSEVYNIVDLITEGIKLKHWKSTLYACSGILEVGPNAIKYIIDCKDNVKKMPRLHRTSDAKYDKSGMVLLNHDCKKKRKSKKNERPF</sequence>
<proteinExistence type="predicted"/>
<reference evidence="1" key="1">
    <citation type="submission" date="2020-05" db="EMBL/GenBank/DDBJ databases">
        <title>WGS assembly of Panicum virgatum.</title>
        <authorList>
            <person name="Lovell J.T."/>
            <person name="Jenkins J."/>
            <person name="Shu S."/>
            <person name="Juenger T.E."/>
            <person name="Schmutz J."/>
        </authorList>
    </citation>
    <scope>NUCLEOTIDE SEQUENCE</scope>
    <source>
        <strain evidence="1">AP13</strain>
    </source>
</reference>
<name>A0A8T0W3Z4_PANVG</name>
<protein>
    <submittedName>
        <fullName evidence="1">Uncharacterized protein</fullName>
    </submittedName>
</protein>
<evidence type="ECO:0000313" key="2">
    <source>
        <dbReference type="Proteomes" id="UP000823388"/>
    </source>
</evidence>
<organism evidence="1 2">
    <name type="scientific">Panicum virgatum</name>
    <name type="common">Blackwell switchgrass</name>
    <dbReference type="NCBI Taxonomy" id="38727"/>
    <lineage>
        <taxon>Eukaryota</taxon>
        <taxon>Viridiplantae</taxon>
        <taxon>Streptophyta</taxon>
        <taxon>Embryophyta</taxon>
        <taxon>Tracheophyta</taxon>
        <taxon>Spermatophyta</taxon>
        <taxon>Magnoliopsida</taxon>
        <taxon>Liliopsida</taxon>
        <taxon>Poales</taxon>
        <taxon>Poaceae</taxon>
        <taxon>PACMAD clade</taxon>
        <taxon>Panicoideae</taxon>
        <taxon>Panicodae</taxon>
        <taxon>Paniceae</taxon>
        <taxon>Panicinae</taxon>
        <taxon>Panicum</taxon>
        <taxon>Panicum sect. Hiantes</taxon>
    </lineage>
</organism>
<keyword evidence="2" id="KW-1185">Reference proteome</keyword>
<dbReference type="Proteomes" id="UP000823388">
    <property type="component" value="Chromosome 2K"/>
</dbReference>
<gene>
    <name evidence="1" type="ORF">PVAP13_2KG263158</name>
</gene>
<dbReference type="AlphaFoldDB" id="A0A8T0W3Z4"/>
<evidence type="ECO:0000313" key="1">
    <source>
        <dbReference type="EMBL" id="KAG2642110.1"/>
    </source>
</evidence>
<accession>A0A8T0W3Z4</accession>
<comment type="caution">
    <text evidence="1">The sequence shown here is derived from an EMBL/GenBank/DDBJ whole genome shotgun (WGS) entry which is preliminary data.</text>
</comment>